<dbReference type="Gene3D" id="3.75.10.10">
    <property type="entry name" value="L-arginine/glycine Amidinotransferase, Chain A"/>
    <property type="match status" value="1"/>
</dbReference>
<dbReference type="AlphaFoldDB" id="A0A381PAV1"/>
<accession>A0A381PAV1</accession>
<organism evidence="1">
    <name type="scientific">marine metagenome</name>
    <dbReference type="NCBI Taxonomy" id="408172"/>
    <lineage>
        <taxon>unclassified sequences</taxon>
        <taxon>metagenomes</taxon>
        <taxon>ecological metagenomes</taxon>
    </lineage>
</organism>
<dbReference type="EMBL" id="UINC01000915">
    <property type="protein sequence ID" value="SUZ63378.1"/>
    <property type="molecule type" value="Genomic_DNA"/>
</dbReference>
<evidence type="ECO:0000313" key="1">
    <source>
        <dbReference type="EMBL" id="SUZ63378.1"/>
    </source>
</evidence>
<dbReference type="PANTHER" id="PTHR47271:SF2">
    <property type="entry name" value="ARGININE DEIMINASE"/>
    <property type="match status" value="1"/>
</dbReference>
<gene>
    <name evidence="1" type="ORF">METZ01_LOCUS16232</name>
</gene>
<dbReference type="PANTHER" id="PTHR47271">
    <property type="entry name" value="ARGININE DEIMINASE"/>
    <property type="match status" value="1"/>
</dbReference>
<evidence type="ECO:0008006" key="2">
    <source>
        <dbReference type="Google" id="ProtNLM"/>
    </source>
</evidence>
<reference evidence="1" key="1">
    <citation type="submission" date="2018-05" db="EMBL/GenBank/DDBJ databases">
        <authorList>
            <person name="Lanie J.A."/>
            <person name="Ng W.-L."/>
            <person name="Kazmierczak K.M."/>
            <person name="Andrzejewski T.M."/>
            <person name="Davidsen T.M."/>
            <person name="Wayne K.J."/>
            <person name="Tettelin H."/>
            <person name="Glass J.I."/>
            <person name="Rusch D."/>
            <person name="Podicherti R."/>
            <person name="Tsui H.-C.T."/>
            <person name="Winkler M.E."/>
        </authorList>
    </citation>
    <scope>NUCLEOTIDE SEQUENCE</scope>
</reference>
<dbReference type="SUPFAM" id="SSF55909">
    <property type="entry name" value="Pentein"/>
    <property type="match status" value="1"/>
</dbReference>
<protein>
    <recommendedName>
        <fullName evidence="2">Amidinotransferase</fullName>
    </recommendedName>
</protein>
<dbReference type="GO" id="GO:0016990">
    <property type="term" value="F:arginine deiminase activity"/>
    <property type="evidence" value="ECO:0007669"/>
    <property type="project" value="TreeGrafter"/>
</dbReference>
<name>A0A381PAV1_9ZZZZ</name>
<dbReference type="GO" id="GO:0019546">
    <property type="term" value="P:L-arginine deiminase pathway"/>
    <property type="evidence" value="ECO:0007669"/>
    <property type="project" value="TreeGrafter"/>
</dbReference>
<proteinExistence type="predicted"/>
<sequence length="276" mass="31403">MSRIRDKILMCAPDYFSINYAINPWMIEHKGSSDQKKAKKQWSILKDVISEYADVVTVEPQSGLPDMVFTANAGLVVDQKVIPSHFIPLERRPEEQYFKHWFKKNNFKCFELNEQIKFEGAGDCLLDKGGSWLWTGVGFRTEIEAHAEIERFFGIKVVALHLVDPHFYHIDTCFCPLTGGFVMYYPPAFNSESRLAIEDRIPLHKRIIVNTMDAENFACNAINIGNVIILNKASSTLKSKLINAGFKIREVDLSEFLKAGGSAKCLTLKLTESEKF</sequence>
<dbReference type="Pfam" id="PF19420">
    <property type="entry name" value="DDAH_eukar"/>
    <property type="match status" value="1"/>
</dbReference>